<keyword evidence="2" id="KW-0812">Transmembrane</keyword>
<evidence type="ECO:0000313" key="4">
    <source>
        <dbReference type="Proteomes" id="UP001596527"/>
    </source>
</evidence>
<keyword evidence="2" id="KW-0472">Membrane</keyword>
<organism evidence="3 4">
    <name type="scientific">Schaalia naturae</name>
    <dbReference type="NCBI Taxonomy" id="635203"/>
    <lineage>
        <taxon>Bacteria</taxon>
        <taxon>Bacillati</taxon>
        <taxon>Actinomycetota</taxon>
        <taxon>Actinomycetes</taxon>
        <taxon>Actinomycetales</taxon>
        <taxon>Actinomycetaceae</taxon>
        <taxon>Schaalia</taxon>
    </lineage>
</organism>
<dbReference type="Proteomes" id="UP001596527">
    <property type="component" value="Unassembled WGS sequence"/>
</dbReference>
<keyword evidence="4" id="KW-1185">Reference proteome</keyword>
<dbReference type="EMBL" id="JBHTEF010000001">
    <property type="protein sequence ID" value="MFC7581945.1"/>
    <property type="molecule type" value="Genomic_DNA"/>
</dbReference>
<sequence>MNPRGLWWAGVAMALMPGLGYMVWQHTDLTLPAWAGLPIVVGPVPVADPLMAAAALCELASLGLLITAAAVRRRARTPAIPEAEGDALTDAPSTPTARRPADRRPAIARVGAIAVSVLAVLVMLPTAAFALLAQSLDTPALVGGAGPSGCRVLVVDHTFLLLGSGDVYAVPPGPVAVARPAGGYGADDGYSPVAMGTVSVIWEGDGASVNVWSDDGNRPAAWSGTVSCG</sequence>
<reference evidence="4" key="1">
    <citation type="journal article" date="2019" name="Int. J. Syst. Evol. Microbiol.">
        <title>The Global Catalogue of Microorganisms (GCM) 10K type strain sequencing project: providing services to taxonomists for standard genome sequencing and annotation.</title>
        <authorList>
            <consortium name="The Broad Institute Genomics Platform"/>
            <consortium name="The Broad Institute Genome Sequencing Center for Infectious Disease"/>
            <person name="Wu L."/>
            <person name="Ma J."/>
        </authorList>
    </citation>
    <scope>NUCLEOTIDE SEQUENCE [LARGE SCALE GENOMIC DNA]</scope>
    <source>
        <strain evidence="4">CCUG 56698</strain>
    </source>
</reference>
<feature type="transmembrane region" description="Helical" evidence="2">
    <location>
        <begin position="7"/>
        <end position="24"/>
    </location>
</feature>
<gene>
    <name evidence="3" type="ORF">ACFQWG_12140</name>
</gene>
<proteinExistence type="predicted"/>
<evidence type="ECO:0000256" key="2">
    <source>
        <dbReference type="SAM" id="Phobius"/>
    </source>
</evidence>
<accession>A0ABW2SPW4</accession>
<feature type="region of interest" description="Disordered" evidence="1">
    <location>
        <begin position="81"/>
        <end position="101"/>
    </location>
</feature>
<feature type="compositionally biased region" description="Low complexity" evidence="1">
    <location>
        <begin position="89"/>
        <end position="98"/>
    </location>
</feature>
<feature type="transmembrane region" description="Helical" evidence="2">
    <location>
        <begin position="50"/>
        <end position="71"/>
    </location>
</feature>
<keyword evidence="2" id="KW-1133">Transmembrane helix</keyword>
<dbReference type="RefSeq" id="WP_380975674.1">
    <property type="nucleotide sequence ID" value="NZ_JBHTEF010000001.1"/>
</dbReference>
<feature type="transmembrane region" description="Helical" evidence="2">
    <location>
        <begin position="106"/>
        <end position="132"/>
    </location>
</feature>
<comment type="caution">
    <text evidence="3">The sequence shown here is derived from an EMBL/GenBank/DDBJ whole genome shotgun (WGS) entry which is preliminary data.</text>
</comment>
<protein>
    <submittedName>
        <fullName evidence="3">Uncharacterized protein</fullName>
    </submittedName>
</protein>
<name>A0ABW2SPW4_9ACTO</name>
<evidence type="ECO:0000313" key="3">
    <source>
        <dbReference type="EMBL" id="MFC7581945.1"/>
    </source>
</evidence>
<evidence type="ECO:0000256" key="1">
    <source>
        <dbReference type="SAM" id="MobiDB-lite"/>
    </source>
</evidence>